<feature type="region of interest" description="Disordered" evidence="1">
    <location>
        <begin position="62"/>
        <end position="85"/>
    </location>
</feature>
<dbReference type="Proteomes" id="UP000670947">
    <property type="component" value="Unassembled WGS sequence"/>
</dbReference>
<feature type="region of interest" description="Disordered" evidence="1">
    <location>
        <begin position="15"/>
        <end position="39"/>
    </location>
</feature>
<proteinExistence type="predicted"/>
<dbReference type="RefSeq" id="WP_208846259.1">
    <property type="nucleotide sequence ID" value="NZ_JAGGDJ010000001.1"/>
</dbReference>
<sequence length="85" mass="9292">MKKLNALMMPSVRALGIEDDADDEADEGNAGDDMSRNPSFPVRVLVYNGSARSCYPVRRIRVPSARKKGNRGTNPRFPANAAISK</sequence>
<evidence type="ECO:0000313" key="2">
    <source>
        <dbReference type="EMBL" id="MBO7742950.1"/>
    </source>
</evidence>
<name>A0ABS3W3R7_9BACL</name>
<protein>
    <submittedName>
        <fullName evidence="2">Uncharacterized protein</fullName>
    </submittedName>
</protein>
<feature type="compositionally biased region" description="Acidic residues" evidence="1">
    <location>
        <begin position="17"/>
        <end position="30"/>
    </location>
</feature>
<accession>A0ABS3W3R7</accession>
<organism evidence="2 3">
    <name type="scientific">Paenibacillus artemisiicola</name>
    <dbReference type="NCBI Taxonomy" id="1172618"/>
    <lineage>
        <taxon>Bacteria</taxon>
        <taxon>Bacillati</taxon>
        <taxon>Bacillota</taxon>
        <taxon>Bacilli</taxon>
        <taxon>Bacillales</taxon>
        <taxon>Paenibacillaceae</taxon>
        <taxon>Paenibacillus</taxon>
    </lineage>
</organism>
<dbReference type="EMBL" id="JAGGDJ010000001">
    <property type="protein sequence ID" value="MBO7742950.1"/>
    <property type="molecule type" value="Genomic_DNA"/>
</dbReference>
<evidence type="ECO:0000313" key="3">
    <source>
        <dbReference type="Proteomes" id="UP000670947"/>
    </source>
</evidence>
<gene>
    <name evidence="2" type="ORF">I8J29_01990</name>
</gene>
<evidence type="ECO:0000256" key="1">
    <source>
        <dbReference type="SAM" id="MobiDB-lite"/>
    </source>
</evidence>
<comment type="caution">
    <text evidence="2">The sequence shown here is derived from an EMBL/GenBank/DDBJ whole genome shotgun (WGS) entry which is preliminary data.</text>
</comment>
<keyword evidence="3" id="KW-1185">Reference proteome</keyword>
<reference evidence="2 3" key="1">
    <citation type="submission" date="2021-03" db="EMBL/GenBank/DDBJ databases">
        <title>Paenibacillus artemisicola MWE-103 whole genome sequence.</title>
        <authorList>
            <person name="Ham Y.J."/>
        </authorList>
    </citation>
    <scope>NUCLEOTIDE SEQUENCE [LARGE SCALE GENOMIC DNA]</scope>
    <source>
        <strain evidence="2 3">MWE-103</strain>
    </source>
</reference>